<protein>
    <submittedName>
        <fullName evidence="1">Uncharacterized protein</fullName>
    </submittedName>
</protein>
<dbReference type="Proteomes" id="UP001150641">
    <property type="component" value="Unassembled WGS sequence"/>
</dbReference>
<dbReference type="AlphaFoldDB" id="A0A9X2W8G0"/>
<keyword evidence="2" id="KW-1185">Reference proteome</keyword>
<dbReference type="RefSeq" id="WP_271121976.1">
    <property type="nucleotide sequence ID" value="NZ_JALHAN010000059.1"/>
</dbReference>
<evidence type="ECO:0000313" key="2">
    <source>
        <dbReference type="Proteomes" id="UP001150641"/>
    </source>
</evidence>
<dbReference type="EMBL" id="JALHAP010000072">
    <property type="protein sequence ID" value="MCT4701204.1"/>
    <property type="molecule type" value="Genomic_DNA"/>
</dbReference>
<evidence type="ECO:0000313" key="1">
    <source>
        <dbReference type="EMBL" id="MCT4701204.1"/>
    </source>
</evidence>
<gene>
    <name evidence="1" type="ORF">MUA00_05215</name>
</gene>
<accession>A0A9X2W8G0</accession>
<proteinExistence type="predicted"/>
<organism evidence="1 2">
    <name type="scientific">Dryocola boscaweniae</name>
    <dbReference type="NCBI Taxonomy" id="2925397"/>
    <lineage>
        <taxon>Bacteria</taxon>
        <taxon>Pseudomonadati</taxon>
        <taxon>Pseudomonadota</taxon>
        <taxon>Gammaproteobacteria</taxon>
        <taxon>Enterobacterales</taxon>
        <taxon>Enterobacteriaceae</taxon>
        <taxon>Dryocola</taxon>
    </lineage>
</organism>
<comment type="caution">
    <text evidence="1">The sequence shown here is derived from an EMBL/GenBank/DDBJ whole genome shotgun (WGS) entry which is preliminary data.</text>
</comment>
<name>A0A9X2W8G0_9ENTR</name>
<reference evidence="1" key="1">
    <citation type="submission" date="2022-03" db="EMBL/GenBank/DDBJ databases">
        <title>Proposal of a novel genus Dryocolo and two novel species.</title>
        <authorList>
            <person name="Maddock D.W."/>
            <person name="Brady C.L."/>
            <person name="Denman S."/>
            <person name="Arnold D."/>
        </authorList>
    </citation>
    <scope>NUCLEOTIDE SEQUENCE</scope>
    <source>
        <strain evidence="1">H6W4</strain>
    </source>
</reference>
<sequence>MKPDKEFDPAVGHEAAMIEELRADPAYAEIFLQTAVDEIHEEGGVQAFFIALRRVILAGLDSQH</sequence>